<evidence type="ECO:0000313" key="8">
    <source>
        <dbReference type="Proteomes" id="UP000663862"/>
    </source>
</evidence>
<dbReference type="EMBL" id="CAJOBQ010004391">
    <property type="protein sequence ID" value="CAF4634960.1"/>
    <property type="molecule type" value="Genomic_DNA"/>
</dbReference>
<keyword evidence="2" id="KW-0472">Membrane</keyword>
<evidence type="ECO:0000256" key="2">
    <source>
        <dbReference type="SAM" id="Phobius"/>
    </source>
</evidence>
<evidence type="ECO:0000313" key="6">
    <source>
        <dbReference type="EMBL" id="CAF4634960.1"/>
    </source>
</evidence>
<feature type="transmembrane region" description="Helical" evidence="2">
    <location>
        <begin position="69"/>
        <end position="99"/>
    </location>
</feature>
<evidence type="ECO:0000313" key="3">
    <source>
        <dbReference type="EMBL" id="CAF3229839.1"/>
    </source>
</evidence>
<dbReference type="EMBL" id="CAJOBP010006393">
    <property type="protein sequence ID" value="CAF4491931.1"/>
    <property type="molecule type" value="Genomic_DNA"/>
</dbReference>
<comment type="caution">
    <text evidence="6">The sequence shown here is derived from an EMBL/GenBank/DDBJ whole genome shotgun (WGS) entry which is preliminary data.</text>
</comment>
<feature type="transmembrane region" description="Helical" evidence="2">
    <location>
        <begin position="111"/>
        <end position="130"/>
    </location>
</feature>
<accession>A0A821EBQ7</accession>
<evidence type="ECO:0000313" key="7">
    <source>
        <dbReference type="EMBL" id="CAF4702560.1"/>
    </source>
</evidence>
<keyword evidence="9" id="KW-1185">Reference proteome</keyword>
<dbReference type="EMBL" id="CAJOBO010001209">
    <property type="protein sequence ID" value="CAF4351698.1"/>
    <property type="molecule type" value="Genomic_DNA"/>
</dbReference>
<dbReference type="Proteomes" id="UP000663838">
    <property type="component" value="Unassembled WGS sequence"/>
</dbReference>
<feature type="compositionally biased region" description="Low complexity" evidence="1">
    <location>
        <begin position="1"/>
        <end position="19"/>
    </location>
</feature>
<keyword evidence="2" id="KW-1133">Transmembrane helix</keyword>
<keyword evidence="2" id="KW-0812">Transmembrane</keyword>
<gene>
    <name evidence="4" type="ORF">HFQ381_LOCUS16795</name>
    <name evidence="3" type="ORF">TIS948_LOCUS14046</name>
    <name evidence="7" type="ORF">TOA249_LOCUS17144</name>
    <name evidence="6" type="ORF">TSG867_LOCUS29831</name>
    <name evidence="5" type="ORF">UJA718_LOCUS25706</name>
</gene>
<feature type="region of interest" description="Disordered" evidence="1">
    <location>
        <begin position="1"/>
        <end position="20"/>
    </location>
</feature>
<protein>
    <submittedName>
        <fullName evidence="6">Uncharacterized protein</fullName>
    </submittedName>
</protein>
<name>A0A821EBQ7_9BILA</name>
<evidence type="ECO:0000313" key="4">
    <source>
        <dbReference type="EMBL" id="CAF4351698.1"/>
    </source>
</evidence>
<evidence type="ECO:0000313" key="5">
    <source>
        <dbReference type="EMBL" id="CAF4491931.1"/>
    </source>
</evidence>
<reference evidence="6" key="1">
    <citation type="submission" date="2021-02" db="EMBL/GenBank/DDBJ databases">
        <authorList>
            <person name="Nowell W R."/>
        </authorList>
    </citation>
    <scope>NUCLEOTIDE SEQUENCE</scope>
</reference>
<dbReference type="Proteomes" id="UP000663825">
    <property type="component" value="Unassembled WGS sequence"/>
</dbReference>
<sequence>MIPAQSQQEQKQQRIQQTQNLRIRVPTGPIPMDPKKVVKSSTAPNLPTSNSLSEMFRIKMSTQLSTGTFIILLMVNYSIAWSSILPLIMMAIVSSVLFFTSWTRDSFSVQVIGASLVTAGFVMIIGQYVLPNLDVHLSNLTSKIRRWFSNDHAYENIPPNQEEHEDFIFVNPI</sequence>
<dbReference type="Proteomes" id="UP000663862">
    <property type="component" value="Unassembled WGS sequence"/>
</dbReference>
<dbReference type="Proteomes" id="UP000663873">
    <property type="component" value="Unassembled WGS sequence"/>
</dbReference>
<dbReference type="EMBL" id="CAJOBS010001209">
    <property type="protein sequence ID" value="CAF4702560.1"/>
    <property type="molecule type" value="Genomic_DNA"/>
</dbReference>
<evidence type="ECO:0000313" key="9">
    <source>
        <dbReference type="Proteomes" id="UP000663873"/>
    </source>
</evidence>
<organism evidence="6 8">
    <name type="scientific">Rotaria socialis</name>
    <dbReference type="NCBI Taxonomy" id="392032"/>
    <lineage>
        <taxon>Eukaryota</taxon>
        <taxon>Metazoa</taxon>
        <taxon>Spiralia</taxon>
        <taxon>Gnathifera</taxon>
        <taxon>Rotifera</taxon>
        <taxon>Eurotatoria</taxon>
        <taxon>Bdelloidea</taxon>
        <taxon>Philodinida</taxon>
        <taxon>Philodinidae</taxon>
        <taxon>Rotaria</taxon>
    </lineage>
</organism>
<dbReference type="EMBL" id="CAJNXB010002268">
    <property type="protein sequence ID" value="CAF3229839.1"/>
    <property type="molecule type" value="Genomic_DNA"/>
</dbReference>
<evidence type="ECO:0000256" key="1">
    <source>
        <dbReference type="SAM" id="MobiDB-lite"/>
    </source>
</evidence>
<dbReference type="AlphaFoldDB" id="A0A821EBQ7"/>
<dbReference type="Proteomes" id="UP000663851">
    <property type="component" value="Unassembled WGS sequence"/>
</dbReference>
<proteinExistence type="predicted"/>